<reference evidence="6 7" key="2">
    <citation type="submission" date="2024-05" db="EMBL/GenBank/DDBJ databases">
        <authorList>
            <person name="Chen Y."/>
            <person name="Shah S."/>
            <person name="Dougan E. K."/>
            <person name="Thang M."/>
            <person name="Chan C."/>
        </authorList>
    </citation>
    <scope>NUCLEOTIDE SEQUENCE [LARGE SCALE GENOMIC DNA]</scope>
</reference>
<keyword evidence="1" id="KW-0863">Zinc-finger</keyword>
<feature type="compositionally biased region" description="Polar residues" evidence="2">
    <location>
        <begin position="1378"/>
        <end position="1387"/>
    </location>
</feature>
<dbReference type="InterPro" id="IPR000033">
    <property type="entry name" value="LDLR_classB_rpt"/>
</dbReference>
<dbReference type="OrthoDB" id="9990982at2759"/>
<keyword evidence="3" id="KW-1133">Transmembrane helix</keyword>
<dbReference type="EMBL" id="CAMXCT030000024">
    <property type="protein sequence ID" value="CAL4759939.1"/>
    <property type="molecule type" value="Genomic_DNA"/>
</dbReference>
<feature type="region of interest" description="Disordered" evidence="2">
    <location>
        <begin position="1378"/>
        <end position="1409"/>
    </location>
</feature>
<comment type="caution">
    <text evidence="5">The sequence shown here is derived from an EMBL/GenBank/DDBJ whole genome shotgun (WGS) entry which is preliminary data.</text>
</comment>
<dbReference type="EMBL" id="CAMXCT010000024">
    <property type="protein sequence ID" value="CAI3972627.1"/>
    <property type="molecule type" value="Genomic_DNA"/>
</dbReference>
<keyword evidence="1" id="KW-0479">Metal-binding</keyword>
<dbReference type="GO" id="GO:0005886">
    <property type="term" value="C:plasma membrane"/>
    <property type="evidence" value="ECO:0007669"/>
    <property type="project" value="TreeGrafter"/>
</dbReference>
<dbReference type="InterPro" id="IPR011042">
    <property type="entry name" value="6-blade_b-propeller_TolB-like"/>
</dbReference>
<dbReference type="InterPro" id="IPR032675">
    <property type="entry name" value="LRR_dom_sf"/>
</dbReference>
<evidence type="ECO:0000256" key="1">
    <source>
        <dbReference type="PROSITE-ProRule" id="PRU00175"/>
    </source>
</evidence>
<sequence length="1450" mass="158722">MQVQRCQGVLRAPPPGRAESLTFQEVDFSECNLTNDTLKVVLDICKRCPKLRILKLFKNKLDDGATKRLAEMLLKTPELEELHLSHNLFTADGVKCLVAAGETFASDDKSQPLWLRLEQNSVENPEMVIDELEEEFSVCRRSDSVRCTVRTCVNKKKVHLPFFHLQRQPLRFKSRAELAAEAKAKQGPPVPTRSISRPEAGAPKAAKPCAWGQGRDNGSPVSQMSSGYPTAGAKNPEAKTLPEKPEAPMKPVWKAGSRPSVVLDSFGQRRTMPDQLNGVDPTPFVCSLCHFVMIKPLITRCSHIFCSCCFRQWVQQEVELHKSQNKTNGAPPVAVPQIRCPQRGCDQFLKKTDVEPADDGKTSGVQLFQRLRNNLIIRCVHHLDHHKFEFGQDASRLLEKGHIQVSTAVVCARSDLKMPRGIALDLTEGRMYWAEDGTKMIRSATLDGDDLRDVIEKKEVQEAPRDVAIDPINQKIYWTALCCGIRRADLNGTNEEVVAKAEFASGVAVLNEQVYWADWMRGQILRHNVKTGREDAIVTGLASPVDVALGSHQIYWSDVGVGRTQRASLDGGDVQFLNMSWLVMNTYGMAVDSDLGKLYMADFEKTGKFTGKSTDYTGRIRRANLDGSDAEVLVSEPGMSMPYGVAVDAERNQVYWTDRKAGRIQRLTLVCQRGVQDVRSRTNSTVVQVPHGKVLHGSSTTVSCPAGYNGTVTFACNDDVLSLNRGKCGARCDAGAYELMNDLSLDYPDMDDREELTMQCPNPLAGTVQFRCQDGVVLRHVNNCRKAHTCPAGHFLLGHARVDHTAMDHGVWIQKECPSGFEGSYFLQCEDGSMIAKHNSSCRATCTSAGSLWVDEGRVEVSHGKIIEGGKVKVLCPSGSAGEGVDLSCEGGYIDVTNGTCNRSFFCLPGYVSSNNASVYHDKLDNSENIVLACPEGYSGSLDVACNKGEVSILETASTQCHKICPAGVVTLDGIEIAHGDLEHTQKVELECPEHYTGRLPFVCVEGNVTCVDCSCIPTEQVTGNAGALSTDLPIAALAAGVTAAVLIILFGFGLLRHRMLKRRAMAAAVAVAVGDIPAPPSSSCLDILPKTGSRSGHSASSLPTGSTGKASATTYPARGDTDFLELVIDAALPLPLYWATRDGVHIFPDPNRIAEIQRLMTDTWEMKFSRDRRLVHGSEAVPLGCRVANVLRVENHRAFARYSSYKDGLRMKRPGPCTLFPVRTSNRINLLDEDVNENYLFHGTNPESAQCIARDFFRVERAGSSAGSMFGPGIYLAENASKSDEYAKEGSGVYVGLCAMLLCRCAQGEVLTVSEAKDTREAVRAGYDSVCGDRLAAVGTFRISCSWSGAPSAYEEHMSHNCAVENYLMSESSVDTINSNEGTRSQYEAEPEPEDSVAAEPKADSTMMNPTEGEVRIALYDYIPAEGEEAQIKISQNDYIRVFQASLHD</sequence>
<accession>A0A9P1BG08</accession>
<feature type="domain" description="RING-type" evidence="4">
    <location>
        <begin position="286"/>
        <end position="341"/>
    </location>
</feature>
<evidence type="ECO:0000256" key="2">
    <source>
        <dbReference type="SAM" id="MobiDB-lite"/>
    </source>
</evidence>
<dbReference type="Pfam" id="PF00644">
    <property type="entry name" value="PARP"/>
    <property type="match status" value="1"/>
</dbReference>
<feature type="compositionally biased region" description="Polar residues" evidence="2">
    <location>
        <begin position="219"/>
        <end position="228"/>
    </location>
</feature>
<dbReference type="GO" id="GO:0042813">
    <property type="term" value="F:Wnt receptor activity"/>
    <property type="evidence" value="ECO:0007669"/>
    <property type="project" value="TreeGrafter"/>
</dbReference>
<evidence type="ECO:0000313" key="5">
    <source>
        <dbReference type="EMBL" id="CAI3972627.1"/>
    </source>
</evidence>
<dbReference type="GO" id="GO:0008270">
    <property type="term" value="F:zinc ion binding"/>
    <property type="evidence" value="ECO:0007669"/>
    <property type="project" value="UniProtKB-KW"/>
</dbReference>
<feature type="region of interest" description="Disordered" evidence="2">
    <location>
        <begin position="181"/>
        <end position="253"/>
    </location>
</feature>
<dbReference type="Gene3D" id="3.30.40.10">
    <property type="entry name" value="Zinc/RING finger domain, C3HC4 (zinc finger)"/>
    <property type="match status" value="1"/>
</dbReference>
<evidence type="ECO:0000259" key="4">
    <source>
        <dbReference type="PROSITE" id="PS50089"/>
    </source>
</evidence>
<dbReference type="SUPFAM" id="SSF63825">
    <property type="entry name" value="YWTD domain"/>
    <property type="match status" value="2"/>
</dbReference>
<evidence type="ECO:0000313" key="6">
    <source>
        <dbReference type="EMBL" id="CAL4759939.1"/>
    </source>
</evidence>
<dbReference type="InterPro" id="IPR012317">
    <property type="entry name" value="Poly(ADP-ribose)pol_cat_dom"/>
</dbReference>
<keyword evidence="3" id="KW-0472">Membrane</keyword>
<dbReference type="Gene3D" id="3.90.228.10">
    <property type="match status" value="1"/>
</dbReference>
<dbReference type="SUPFAM" id="SSF52047">
    <property type="entry name" value="RNI-like"/>
    <property type="match status" value="1"/>
</dbReference>
<dbReference type="SUPFAM" id="SSF56399">
    <property type="entry name" value="ADP-ribosylation"/>
    <property type="match status" value="1"/>
</dbReference>
<dbReference type="GO" id="GO:0017147">
    <property type="term" value="F:Wnt-protein binding"/>
    <property type="evidence" value="ECO:0007669"/>
    <property type="project" value="TreeGrafter"/>
</dbReference>
<gene>
    <name evidence="5" type="ORF">C1SCF055_LOCUS1195</name>
</gene>
<dbReference type="InterPro" id="IPR001841">
    <property type="entry name" value="Znf_RING"/>
</dbReference>
<dbReference type="EMBL" id="CAMXCT020000024">
    <property type="protein sequence ID" value="CAL1126002.1"/>
    <property type="molecule type" value="Genomic_DNA"/>
</dbReference>
<name>A0A9P1BG08_9DINO</name>
<keyword evidence="1" id="KW-0862">Zinc</keyword>
<feature type="compositionally biased region" description="Basic and acidic residues" evidence="2">
    <location>
        <begin position="236"/>
        <end position="247"/>
    </location>
</feature>
<dbReference type="GO" id="GO:0003950">
    <property type="term" value="F:NAD+ poly-ADP-ribosyltransferase activity"/>
    <property type="evidence" value="ECO:0007669"/>
    <property type="project" value="InterPro"/>
</dbReference>
<dbReference type="InterPro" id="IPR050778">
    <property type="entry name" value="Cueball_EGF_LRP_Nidogen"/>
</dbReference>
<dbReference type="SUPFAM" id="SSF57850">
    <property type="entry name" value="RING/U-box"/>
    <property type="match status" value="1"/>
</dbReference>
<dbReference type="GO" id="GO:0060070">
    <property type="term" value="P:canonical Wnt signaling pathway"/>
    <property type="evidence" value="ECO:0007669"/>
    <property type="project" value="TreeGrafter"/>
</dbReference>
<feature type="region of interest" description="Disordered" evidence="2">
    <location>
        <begin position="1092"/>
        <end position="1113"/>
    </location>
</feature>
<dbReference type="PROSITE" id="PS50089">
    <property type="entry name" value="ZF_RING_2"/>
    <property type="match status" value="1"/>
</dbReference>
<feature type="transmembrane region" description="Helical" evidence="3">
    <location>
        <begin position="1035"/>
        <end position="1056"/>
    </location>
</feature>
<keyword evidence="7" id="KW-1185">Reference proteome</keyword>
<reference evidence="5" key="1">
    <citation type="submission" date="2022-10" db="EMBL/GenBank/DDBJ databases">
        <authorList>
            <person name="Chen Y."/>
            <person name="Dougan E. K."/>
            <person name="Chan C."/>
            <person name="Rhodes N."/>
            <person name="Thang M."/>
        </authorList>
    </citation>
    <scope>NUCLEOTIDE SEQUENCE</scope>
</reference>
<dbReference type="PANTHER" id="PTHR46513:SF13">
    <property type="entry name" value="EGF-LIKE DOMAIN-CONTAINING PROTEIN"/>
    <property type="match status" value="1"/>
</dbReference>
<keyword evidence="6" id="KW-0449">Lipoprotein</keyword>
<dbReference type="PANTHER" id="PTHR46513">
    <property type="entry name" value="VITELLOGENIN RECEPTOR-LIKE PROTEIN-RELATED-RELATED"/>
    <property type="match status" value="1"/>
</dbReference>
<evidence type="ECO:0000313" key="7">
    <source>
        <dbReference type="Proteomes" id="UP001152797"/>
    </source>
</evidence>
<dbReference type="Proteomes" id="UP001152797">
    <property type="component" value="Unassembled WGS sequence"/>
</dbReference>
<dbReference type="Gene3D" id="2.120.10.30">
    <property type="entry name" value="TolB, C-terminal domain"/>
    <property type="match status" value="2"/>
</dbReference>
<dbReference type="SMART" id="SM00135">
    <property type="entry name" value="LY"/>
    <property type="match status" value="5"/>
</dbReference>
<dbReference type="InterPro" id="IPR013083">
    <property type="entry name" value="Znf_RING/FYVE/PHD"/>
</dbReference>
<dbReference type="PROSITE" id="PS51120">
    <property type="entry name" value="LDLRB"/>
    <property type="match status" value="1"/>
</dbReference>
<proteinExistence type="predicted"/>
<organism evidence="5">
    <name type="scientific">Cladocopium goreaui</name>
    <dbReference type="NCBI Taxonomy" id="2562237"/>
    <lineage>
        <taxon>Eukaryota</taxon>
        <taxon>Sar</taxon>
        <taxon>Alveolata</taxon>
        <taxon>Dinophyceae</taxon>
        <taxon>Suessiales</taxon>
        <taxon>Symbiodiniaceae</taxon>
        <taxon>Cladocopium</taxon>
    </lineage>
</organism>
<dbReference type="Gene3D" id="3.80.10.10">
    <property type="entry name" value="Ribonuclease Inhibitor"/>
    <property type="match status" value="1"/>
</dbReference>
<keyword evidence="3" id="KW-0812">Transmembrane</keyword>
<feature type="compositionally biased region" description="Polar residues" evidence="2">
    <location>
        <begin position="1093"/>
        <end position="1113"/>
    </location>
</feature>
<evidence type="ECO:0000256" key="3">
    <source>
        <dbReference type="SAM" id="Phobius"/>
    </source>
</evidence>
<protein>
    <submittedName>
        <fullName evidence="6">Low-density lipoprotein receptor-related protein 5 (LRP-5) (Low-density lipoprotein receptor-related protein 7) (LRP-7)</fullName>
    </submittedName>
</protein>
<keyword evidence="6" id="KW-0675">Receptor</keyword>